<dbReference type="EMBL" id="CP054929">
    <property type="protein sequence ID" value="QKW50843.1"/>
    <property type="molecule type" value="Genomic_DNA"/>
</dbReference>
<dbReference type="AlphaFoldDB" id="A0A7H8N8V2"/>
<evidence type="ECO:0000313" key="1">
    <source>
        <dbReference type="EMBL" id="QKW50843.1"/>
    </source>
</evidence>
<dbReference type="InterPro" id="IPR011990">
    <property type="entry name" value="TPR-like_helical_dom_sf"/>
</dbReference>
<sequence length="262" mass="27938">MVEAERIAVPPLRERDAVKMLRKVAGPEAVAQARPRLPGVLASCAGNPFALKIAAMRLLTEESGPAGGGNGTGGEGVPTGSDPAHCLGALERWEEADRAASAAVASERAAGHLLGEASCVEMRGLLRLNRWSYEAAYEHFMRAERVYRRIGAGQEGAGDLGRALALAARHQGRALRGMGRLEESRVRLERARDFFAGGSGAEREPYNEARALTDLAETLLDGGDTAAALAAIAEAEPLLTPQRATPHLRYLDQLRRRCQAVA</sequence>
<keyword evidence="2" id="KW-1185">Reference proteome</keyword>
<name>A0A7H8N8V2_9ACTN</name>
<dbReference type="SUPFAM" id="SSF48452">
    <property type="entry name" value="TPR-like"/>
    <property type="match status" value="1"/>
</dbReference>
<evidence type="ECO:0000313" key="2">
    <source>
        <dbReference type="Proteomes" id="UP000509303"/>
    </source>
</evidence>
<proteinExistence type="predicted"/>
<dbReference type="Gene3D" id="1.25.40.10">
    <property type="entry name" value="Tetratricopeptide repeat domain"/>
    <property type="match status" value="1"/>
</dbReference>
<reference evidence="1 2" key="1">
    <citation type="submission" date="2020-06" db="EMBL/GenBank/DDBJ databases">
        <title>Genome mining for natural products.</title>
        <authorList>
            <person name="Zhang B."/>
            <person name="Shi J."/>
            <person name="Ge H."/>
        </authorList>
    </citation>
    <scope>NUCLEOTIDE SEQUENCE [LARGE SCALE GENOMIC DNA]</scope>
    <source>
        <strain evidence="1 2">NA00687</strain>
    </source>
</reference>
<gene>
    <name evidence="1" type="ORF">HUT08_16340</name>
</gene>
<protein>
    <recommendedName>
        <fullName evidence="3">Tetratricopeptide repeat protein</fullName>
    </recommendedName>
</protein>
<evidence type="ECO:0008006" key="3">
    <source>
        <dbReference type="Google" id="ProtNLM"/>
    </source>
</evidence>
<dbReference type="Proteomes" id="UP000509303">
    <property type="component" value="Chromosome"/>
</dbReference>
<organism evidence="1 2">
    <name type="scientific">Streptomyces buecherae</name>
    <dbReference type="NCBI Taxonomy" id="2763006"/>
    <lineage>
        <taxon>Bacteria</taxon>
        <taxon>Bacillati</taxon>
        <taxon>Actinomycetota</taxon>
        <taxon>Actinomycetes</taxon>
        <taxon>Kitasatosporales</taxon>
        <taxon>Streptomycetaceae</taxon>
        <taxon>Streptomyces</taxon>
    </lineage>
</organism>
<accession>A0A7H8N8V2</accession>
<dbReference type="RefSeq" id="WP_176162576.1">
    <property type="nucleotide sequence ID" value="NZ_CP054929.1"/>
</dbReference>